<keyword evidence="16" id="KW-1185">Reference proteome</keyword>
<keyword evidence="10 13" id="KW-0408">Iron</keyword>
<keyword evidence="15" id="KW-0812">Transmembrane</keyword>
<protein>
    <submittedName>
        <fullName evidence="17">Cytochrome P450 4C1-like</fullName>
    </submittedName>
</protein>
<proteinExistence type="inferred from homology"/>
<keyword evidence="9 14" id="KW-0560">Oxidoreductase</keyword>
<comment type="similarity">
    <text evidence="4 14">Belongs to the cytochrome P450 family.</text>
</comment>
<evidence type="ECO:0000256" key="9">
    <source>
        <dbReference type="ARBA" id="ARBA00023002"/>
    </source>
</evidence>
<evidence type="ECO:0000256" key="15">
    <source>
        <dbReference type="SAM" id="Phobius"/>
    </source>
</evidence>
<sequence>MPCWAPSWGHVAVVAAALLTARLAGGARWCALAAAALLLLLLLLLVARVLLWVARRAARAAHQHALTRDIPGPRLEHFLRLWRARRSPARVSDLFHDVAREHRDGGIFKFWSGPVLFVILMRADDIECLLTDRRAATKSLVYDLIGTLMGEGLLHLSGERWRRRRRIVQPYFSPEVLRGFPEVFHRRAEVLVRLLAPSARSGQAVNVLPFAGQAVTDMVCHTVMASDVDTRAMEEEGIANAMSSGLAIILYRVFNPWFLHDGLFKLSRLHAHFKRSMELFDAFTLRLLSIKRGERQAQPRGPADGGAQRKATFLDVMLDTEAALTDGEVLDEVKGLITAATGGSTDALCFVLLCISLRQDVQDRIVQEITSVFGEDVDRAGTMDDMRHLEYLERVIKETLRMFPSIPQFGRSPSQDIELPSGHKVPAGAQVFVYSPAVHMDPAHFPEPEQFEPDRFLASAGRHPFAYLPFGAGAHTCIGQRYALLQIKSTVSVLLRHYRLLPAGTPRSPAALHDIRTNVLVTQRARGGYWMRLEPRRPPPADPATG</sequence>
<organism evidence="16 17">
    <name type="scientific">Frankliniella occidentalis</name>
    <name type="common">Western flower thrips</name>
    <name type="synonym">Euthrips occidentalis</name>
    <dbReference type="NCBI Taxonomy" id="133901"/>
    <lineage>
        <taxon>Eukaryota</taxon>
        <taxon>Metazoa</taxon>
        <taxon>Ecdysozoa</taxon>
        <taxon>Arthropoda</taxon>
        <taxon>Hexapoda</taxon>
        <taxon>Insecta</taxon>
        <taxon>Pterygota</taxon>
        <taxon>Neoptera</taxon>
        <taxon>Paraneoptera</taxon>
        <taxon>Thysanoptera</taxon>
        <taxon>Terebrantia</taxon>
        <taxon>Thripoidea</taxon>
        <taxon>Thripidae</taxon>
        <taxon>Frankliniella</taxon>
    </lineage>
</organism>
<dbReference type="Pfam" id="PF00067">
    <property type="entry name" value="p450"/>
    <property type="match status" value="1"/>
</dbReference>
<feature type="binding site" description="axial binding residue" evidence="13">
    <location>
        <position position="477"/>
    </location>
    <ligand>
        <name>heme</name>
        <dbReference type="ChEBI" id="CHEBI:30413"/>
    </ligand>
    <ligandPart>
        <name>Fe</name>
        <dbReference type="ChEBI" id="CHEBI:18248"/>
    </ligandPart>
</feature>
<dbReference type="InterPro" id="IPR001128">
    <property type="entry name" value="Cyt_P450"/>
</dbReference>
<dbReference type="Proteomes" id="UP000504606">
    <property type="component" value="Unplaced"/>
</dbReference>
<dbReference type="Gene3D" id="1.10.630.10">
    <property type="entry name" value="Cytochrome P450"/>
    <property type="match status" value="1"/>
</dbReference>
<evidence type="ECO:0000313" key="17">
    <source>
        <dbReference type="RefSeq" id="XP_052119621.1"/>
    </source>
</evidence>
<dbReference type="GO" id="GO:0004497">
    <property type="term" value="F:monooxygenase activity"/>
    <property type="evidence" value="ECO:0007669"/>
    <property type="project" value="UniProtKB-KW"/>
</dbReference>
<evidence type="ECO:0000256" key="4">
    <source>
        <dbReference type="ARBA" id="ARBA00010617"/>
    </source>
</evidence>
<dbReference type="AlphaFoldDB" id="A0A9C6TN72"/>
<feature type="transmembrane region" description="Helical" evidence="15">
    <location>
        <begin position="36"/>
        <end position="54"/>
    </location>
</feature>
<evidence type="ECO:0000256" key="1">
    <source>
        <dbReference type="ARBA" id="ARBA00001971"/>
    </source>
</evidence>
<evidence type="ECO:0000256" key="2">
    <source>
        <dbReference type="ARBA" id="ARBA00004174"/>
    </source>
</evidence>
<dbReference type="RefSeq" id="XP_052119621.1">
    <property type="nucleotide sequence ID" value="XM_052263661.1"/>
</dbReference>
<name>A0A9C6TN72_FRAOC</name>
<dbReference type="PANTHER" id="PTHR24291:SF189">
    <property type="entry name" value="CYTOCHROME P450 4C3-RELATED"/>
    <property type="match status" value="1"/>
</dbReference>
<gene>
    <name evidence="17" type="primary">LOC113202374</name>
</gene>
<keyword evidence="12 15" id="KW-0472">Membrane</keyword>
<dbReference type="OrthoDB" id="1470350at2759"/>
<dbReference type="GO" id="GO:0005789">
    <property type="term" value="C:endoplasmic reticulum membrane"/>
    <property type="evidence" value="ECO:0007669"/>
    <property type="project" value="UniProtKB-SubCell"/>
</dbReference>
<dbReference type="InterPro" id="IPR036396">
    <property type="entry name" value="Cyt_P450_sf"/>
</dbReference>
<evidence type="ECO:0000256" key="5">
    <source>
        <dbReference type="ARBA" id="ARBA00022617"/>
    </source>
</evidence>
<keyword evidence="11 14" id="KW-0503">Monooxygenase</keyword>
<dbReference type="InterPro" id="IPR050196">
    <property type="entry name" value="Cytochrome_P450_Monoox"/>
</dbReference>
<evidence type="ECO:0000256" key="8">
    <source>
        <dbReference type="ARBA" id="ARBA00022848"/>
    </source>
</evidence>
<dbReference type="KEGG" id="foc:113202374"/>
<accession>A0A9C6TN72</accession>
<keyword evidence="15" id="KW-1133">Transmembrane helix</keyword>
<comment type="subcellular location">
    <subcellularLocation>
        <location evidence="3">Endoplasmic reticulum membrane</location>
        <topology evidence="3">Peripheral membrane protein</topology>
    </subcellularLocation>
    <subcellularLocation>
        <location evidence="2">Microsome membrane</location>
        <topology evidence="2">Peripheral membrane protein</topology>
    </subcellularLocation>
</comment>
<evidence type="ECO:0000256" key="3">
    <source>
        <dbReference type="ARBA" id="ARBA00004406"/>
    </source>
</evidence>
<dbReference type="PRINTS" id="PR00385">
    <property type="entry name" value="P450"/>
</dbReference>
<dbReference type="GO" id="GO:0020037">
    <property type="term" value="F:heme binding"/>
    <property type="evidence" value="ECO:0007669"/>
    <property type="project" value="InterPro"/>
</dbReference>
<dbReference type="PROSITE" id="PS00086">
    <property type="entry name" value="CYTOCHROME_P450"/>
    <property type="match status" value="1"/>
</dbReference>
<dbReference type="GO" id="GO:0016705">
    <property type="term" value="F:oxidoreductase activity, acting on paired donors, with incorporation or reduction of molecular oxygen"/>
    <property type="evidence" value="ECO:0007669"/>
    <property type="project" value="InterPro"/>
</dbReference>
<dbReference type="PANTHER" id="PTHR24291">
    <property type="entry name" value="CYTOCHROME P450 FAMILY 4"/>
    <property type="match status" value="1"/>
</dbReference>
<evidence type="ECO:0000256" key="14">
    <source>
        <dbReference type="RuleBase" id="RU000461"/>
    </source>
</evidence>
<comment type="cofactor">
    <cofactor evidence="1 13">
        <name>heme</name>
        <dbReference type="ChEBI" id="CHEBI:30413"/>
    </cofactor>
</comment>
<keyword evidence="6 13" id="KW-0479">Metal-binding</keyword>
<evidence type="ECO:0000256" key="7">
    <source>
        <dbReference type="ARBA" id="ARBA00022824"/>
    </source>
</evidence>
<evidence type="ECO:0000256" key="10">
    <source>
        <dbReference type="ARBA" id="ARBA00023004"/>
    </source>
</evidence>
<evidence type="ECO:0000256" key="13">
    <source>
        <dbReference type="PIRSR" id="PIRSR602401-1"/>
    </source>
</evidence>
<dbReference type="SUPFAM" id="SSF48264">
    <property type="entry name" value="Cytochrome P450"/>
    <property type="match status" value="1"/>
</dbReference>
<dbReference type="PRINTS" id="PR00463">
    <property type="entry name" value="EP450I"/>
</dbReference>
<evidence type="ECO:0000313" key="16">
    <source>
        <dbReference type="Proteomes" id="UP000504606"/>
    </source>
</evidence>
<dbReference type="InterPro" id="IPR017972">
    <property type="entry name" value="Cyt_P450_CS"/>
</dbReference>
<dbReference type="InterPro" id="IPR002401">
    <property type="entry name" value="Cyt_P450_E_grp-I"/>
</dbReference>
<dbReference type="GO" id="GO:0005506">
    <property type="term" value="F:iron ion binding"/>
    <property type="evidence" value="ECO:0007669"/>
    <property type="project" value="InterPro"/>
</dbReference>
<evidence type="ECO:0000256" key="11">
    <source>
        <dbReference type="ARBA" id="ARBA00023033"/>
    </source>
</evidence>
<keyword evidence="7" id="KW-0256">Endoplasmic reticulum</keyword>
<keyword evidence="8" id="KW-0492">Microsome</keyword>
<reference evidence="17" key="1">
    <citation type="submission" date="2025-08" db="UniProtKB">
        <authorList>
            <consortium name="RefSeq"/>
        </authorList>
    </citation>
    <scope>IDENTIFICATION</scope>
    <source>
        <tissue evidence="17">Whole organism</tissue>
    </source>
</reference>
<evidence type="ECO:0000256" key="6">
    <source>
        <dbReference type="ARBA" id="ARBA00022723"/>
    </source>
</evidence>
<dbReference type="GeneID" id="113202374"/>
<evidence type="ECO:0000256" key="12">
    <source>
        <dbReference type="ARBA" id="ARBA00023136"/>
    </source>
</evidence>
<keyword evidence="5 13" id="KW-0349">Heme</keyword>